<dbReference type="Proteomes" id="UP000030949">
    <property type="component" value="Unassembled WGS sequence"/>
</dbReference>
<protein>
    <submittedName>
        <fullName evidence="1">Formate dehydrogenase</fullName>
    </submittedName>
</protein>
<dbReference type="InterPro" id="IPR021074">
    <property type="entry name" value="Formate_DH_dsu"/>
</dbReference>
<dbReference type="Pfam" id="PF11390">
    <property type="entry name" value="FdsD"/>
    <property type="match status" value="1"/>
</dbReference>
<organism evidence="1 2">
    <name type="scientific">Pseudomonas frederiksbergensis</name>
    <dbReference type="NCBI Taxonomy" id="104087"/>
    <lineage>
        <taxon>Bacteria</taxon>
        <taxon>Pseudomonadati</taxon>
        <taxon>Pseudomonadota</taxon>
        <taxon>Gammaproteobacteria</taxon>
        <taxon>Pseudomonadales</taxon>
        <taxon>Pseudomonadaceae</taxon>
        <taxon>Pseudomonas</taxon>
    </lineage>
</organism>
<gene>
    <name evidence="1" type="ORF">JZ00_10995</name>
</gene>
<name>A0A0B1Z5Z7_9PSED</name>
<reference evidence="2" key="1">
    <citation type="submission" date="2015-03" db="EMBL/GenBank/DDBJ databases">
        <title>Pseudomonas frederiksbergensis hydrocarbon degrader.</title>
        <authorList>
            <person name="Brown L.M."/>
            <person name="Ruiz O.N."/>
            <person name="Mueller S."/>
            <person name="Gunasekera T.S."/>
        </authorList>
    </citation>
    <scope>NUCLEOTIDE SEQUENCE [LARGE SCALE GENOMIC DNA]</scope>
    <source>
        <strain evidence="2">SI8</strain>
    </source>
</reference>
<dbReference type="OrthoDB" id="8527650at2"/>
<proteinExistence type="predicted"/>
<sequence length="73" mass="8203">MSAQNLIKMANEIARYFATEPDQALAVAGIRQHIKNFWTPAMRRDLGAWQEKYPDAVLHPLVLAALKEPEGVT</sequence>
<dbReference type="EMBL" id="JQGJ01000005">
    <property type="protein sequence ID" value="KHK64832.1"/>
    <property type="molecule type" value="Genomic_DNA"/>
</dbReference>
<accession>A0A0B1Z5Z7</accession>
<dbReference type="AlphaFoldDB" id="A0A0B1Z5Z7"/>
<comment type="caution">
    <text evidence="1">The sequence shown here is derived from an EMBL/GenBank/DDBJ whole genome shotgun (WGS) entry which is preliminary data.</text>
</comment>
<evidence type="ECO:0000313" key="2">
    <source>
        <dbReference type="Proteomes" id="UP000030949"/>
    </source>
</evidence>
<dbReference type="RefSeq" id="WP_039591225.1">
    <property type="nucleotide sequence ID" value="NZ_CP142104.1"/>
</dbReference>
<evidence type="ECO:0000313" key="1">
    <source>
        <dbReference type="EMBL" id="KHK64832.1"/>
    </source>
</evidence>